<dbReference type="Proteomes" id="UP000014074">
    <property type="component" value="Unassembled WGS sequence"/>
</dbReference>
<gene>
    <name evidence="2" type="ORF">UCRPA7_4986</name>
</gene>
<dbReference type="RefSeq" id="XP_007915728.1">
    <property type="nucleotide sequence ID" value="XM_007917537.1"/>
</dbReference>
<keyword evidence="1" id="KW-0812">Transmembrane</keyword>
<keyword evidence="3" id="KW-1185">Reference proteome</keyword>
<name>R8BJK9_PHAM7</name>
<accession>R8BJK9</accession>
<organism evidence="2 3">
    <name type="scientific">Phaeoacremonium minimum (strain UCR-PA7)</name>
    <name type="common">Esca disease fungus</name>
    <name type="synonym">Togninia minima</name>
    <dbReference type="NCBI Taxonomy" id="1286976"/>
    <lineage>
        <taxon>Eukaryota</taxon>
        <taxon>Fungi</taxon>
        <taxon>Dikarya</taxon>
        <taxon>Ascomycota</taxon>
        <taxon>Pezizomycotina</taxon>
        <taxon>Sordariomycetes</taxon>
        <taxon>Sordariomycetidae</taxon>
        <taxon>Togniniales</taxon>
        <taxon>Togniniaceae</taxon>
        <taxon>Phaeoacremonium</taxon>
    </lineage>
</organism>
<evidence type="ECO:0000313" key="2">
    <source>
        <dbReference type="EMBL" id="EON99501.1"/>
    </source>
</evidence>
<proteinExistence type="predicted"/>
<sequence length="100" mass="10760">MGGPKTPAPSNPGDVVIGNGVIQVAGLCHPDDDLAARKALLTHATNMRIKLFCVRSIVSATIVGIFWFGGIESLVRDYLLRKSTLDFLPCPHFVARATEI</sequence>
<feature type="transmembrane region" description="Helical" evidence="1">
    <location>
        <begin position="52"/>
        <end position="71"/>
    </location>
</feature>
<dbReference type="GeneID" id="19325494"/>
<evidence type="ECO:0000256" key="1">
    <source>
        <dbReference type="SAM" id="Phobius"/>
    </source>
</evidence>
<dbReference type="HOGENOM" id="CLU_2308014_0_0_1"/>
<evidence type="ECO:0000313" key="3">
    <source>
        <dbReference type="Proteomes" id="UP000014074"/>
    </source>
</evidence>
<dbReference type="EMBL" id="KB933147">
    <property type="protein sequence ID" value="EON99501.1"/>
    <property type="molecule type" value="Genomic_DNA"/>
</dbReference>
<reference evidence="3" key="1">
    <citation type="journal article" date="2013" name="Genome Announc.">
        <title>Draft genome sequence of the ascomycete Phaeoacremonium aleophilum strain UCR-PA7, a causal agent of the esca disease complex in grapevines.</title>
        <authorList>
            <person name="Blanco-Ulate B."/>
            <person name="Rolshausen P."/>
            <person name="Cantu D."/>
        </authorList>
    </citation>
    <scope>NUCLEOTIDE SEQUENCE [LARGE SCALE GENOMIC DNA]</scope>
    <source>
        <strain evidence="3">UCR-PA7</strain>
    </source>
</reference>
<keyword evidence="1" id="KW-1133">Transmembrane helix</keyword>
<keyword evidence="1" id="KW-0472">Membrane</keyword>
<dbReference type="AlphaFoldDB" id="R8BJK9"/>
<dbReference type="KEGG" id="tmn:UCRPA7_4986"/>
<protein>
    <submittedName>
        <fullName evidence="2">Uncharacterized protein</fullName>
    </submittedName>
</protein>